<dbReference type="GO" id="GO:0071051">
    <property type="term" value="P:poly(A)-dependent snoRNA 3'-end processing"/>
    <property type="evidence" value="ECO:0007669"/>
    <property type="project" value="TreeGrafter"/>
</dbReference>
<evidence type="ECO:0000313" key="3">
    <source>
        <dbReference type="EMBL" id="KAA0162978.1"/>
    </source>
</evidence>
<organism evidence="3 4">
    <name type="scientific">Cafeteria roenbergensis</name>
    <name type="common">Marine flagellate</name>
    <dbReference type="NCBI Taxonomy" id="33653"/>
    <lineage>
        <taxon>Eukaryota</taxon>
        <taxon>Sar</taxon>
        <taxon>Stramenopiles</taxon>
        <taxon>Bigyra</taxon>
        <taxon>Opalozoa</taxon>
        <taxon>Bicosoecida</taxon>
        <taxon>Cafeteriaceae</taxon>
        <taxon>Cafeteria</taxon>
    </lineage>
</organism>
<gene>
    <name evidence="3" type="ORF">FNF31_03034</name>
</gene>
<dbReference type="Pfam" id="PF01612">
    <property type="entry name" value="DNA_pol_A_exo1"/>
    <property type="match status" value="1"/>
</dbReference>
<dbReference type="GO" id="GO:0071038">
    <property type="term" value="P:TRAMP-dependent tRNA surveillance pathway"/>
    <property type="evidence" value="ECO:0007669"/>
    <property type="project" value="TreeGrafter"/>
</dbReference>
<feature type="region of interest" description="Disordered" evidence="1">
    <location>
        <begin position="492"/>
        <end position="553"/>
    </location>
</feature>
<dbReference type="InterPro" id="IPR045092">
    <property type="entry name" value="Rrp6-like"/>
</dbReference>
<evidence type="ECO:0000313" key="4">
    <source>
        <dbReference type="Proteomes" id="UP000325113"/>
    </source>
</evidence>
<dbReference type="InterPro" id="IPR036397">
    <property type="entry name" value="RNaseH_sf"/>
</dbReference>
<dbReference type="GO" id="GO:0000467">
    <property type="term" value="P:exonucleolytic trimming to generate mature 3'-end of 5.8S rRNA from tricistronic rRNA transcript (SSU-rRNA, 5.8S rRNA, LSU-rRNA)"/>
    <property type="evidence" value="ECO:0007669"/>
    <property type="project" value="InterPro"/>
</dbReference>
<dbReference type="GO" id="GO:0071036">
    <property type="term" value="P:nuclear polyadenylation-dependent snoRNA catabolic process"/>
    <property type="evidence" value="ECO:0007669"/>
    <property type="project" value="TreeGrafter"/>
</dbReference>
<proteinExistence type="predicted"/>
<dbReference type="PROSITE" id="PS51257">
    <property type="entry name" value="PROKAR_LIPOPROTEIN"/>
    <property type="match status" value="1"/>
</dbReference>
<dbReference type="Gene3D" id="3.30.420.10">
    <property type="entry name" value="Ribonuclease H-like superfamily/Ribonuclease H"/>
    <property type="match status" value="1"/>
</dbReference>
<sequence>MASIRYDSLVSGNFAAACALTAAVVARHNVREHPALVKFALQDAPAADEEALAAARGELRLEKTANLVMRLVRGHPELRASGAEDISAASPIPLVLVKTHDETLAALAALAAADPPVIAIDIEHHSAHTSEGFVALLQASTPREDFLFDTMVPAVRDALREGLGAVLGAPLPLKVFHGAANDVRWLATDFGVRIGASFVDTHEVAVAMGWTSLSLKALVRRLLRRFMSKEEQSGDWRRRPLTPAMQSYARGDTRLLLPMAMRMLAVAAGVLSEEEVACDLMLQALLPAGHTLGSARSLFFPWRVVVKDVDGSFLSYSSVALASRMVRQGEAEWELNPAAAEAATQNAVSRPAAADGAAGEDSAGGYVEPVVRRLLPAEGHDAADDPMVTDGFAEGRCCGCGARPKGLAHVHLVPAPLFHALGPAVAAFNHHDRAPLCKACSGPFRKRRNQVLEELARQMGVPTSAASLERTAAELAGPGSMAAAAAAALVRADSDHESGSGRVKKRLKTAGRPADGQAADGEEGDGAAAGSAAWGGTTLAPPAASASAEEEDDVLRAPATDEAGSPGRLAVAAEAVCRPVVLAALRGVRSQRVLLRSKLTPGRPLRSQLLSLWEGPRPMAVQPAHLEEYDWLSRCGAAPLVALVMEAVAAPPSGDEAAAASTAASTAAAAAATAAAGPTAAAARAAWPPGGPRLSEADTASGAGRPPRGSDEPWALPPSWRAFDAQERDSEAAAREAAAAASRAEVGRALDSPAAAWVEANLGVGGHCMSVGASEAAAGASEWVGRCAALAPRSAIEILRRSGSAVRQLVWLRGASAALRRLDRVDGEQMATLPPGERDRQRTDAAATVAVVTDKVHALAHARRGTAGLGRALRPPAWGAEAEALLEAVLAEEQRVTADVVAKVAGAAGPSTQPPLMQALPMGALRRMSELIRFGPAAARGLERLSPWYREQLAADAGEEERLGASGLSVAAERRATALVRLFRALFVEVASPTHLPAPWAVDQRVLTPRAQWARTTARLQESGWDADAGSQ</sequence>
<dbReference type="GO" id="GO:0071040">
    <property type="term" value="P:nuclear polyadenylation-dependent antisense transcript catabolic process"/>
    <property type="evidence" value="ECO:0007669"/>
    <property type="project" value="TreeGrafter"/>
</dbReference>
<dbReference type="PANTHER" id="PTHR12124">
    <property type="entry name" value="POLYMYOSITIS/SCLERODERMA AUTOANTIGEN-RELATED"/>
    <property type="match status" value="1"/>
</dbReference>
<dbReference type="GO" id="GO:0071035">
    <property type="term" value="P:nuclear polyadenylation-dependent rRNA catabolic process"/>
    <property type="evidence" value="ECO:0007669"/>
    <property type="project" value="TreeGrafter"/>
</dbReference>
<dbReference type="PANTHER" id="PTHR12124:SF47">
    <property type="entry name" value="EXOSOME COMPONENT 10"/>
    <property type="match status" value="1"/>
</dbReference>
<dbReference type="GO" id="GO:0003727">
    <property type="term" value="F:single-stranded RNA binding"/>
    <property type="evidence" value="ECO:0007669"/>
    <property type="project" value="TreeGrafter"/>
</dbReference>
<dbReference type="InterPro" id="IPR012337">
    <property type="entry name" value="RNaseH-like_sf"/>
</dbReference>
<dbReference type="AlphaFoldDB" id="A0A5A8DCP9"/>
<dbReference type="Proteomes" id="UP000325113">
    <property type="component" value="Unassembled WGS sequence"/>
</dbReference>
<dbReference type="GO" id="GO:0071039">
    <property type="term" value="P:nuclear polyadenylation-dependent CUT catabolic process"/>
    <property type="evidence" value="ECO:0007669"/>
    <property type="project" value="TreeGrafter"/>
</dbReference>
<dbReference type="GO" id="GO:0071044">
    <property type="term" value="P:histone mRNA catabolic process"/>
    <property type="evidence" value="ECO:0007669"/>
    <property type="project" value="TreeGrafter"/>
</dbReference>
<dbReference type="InterPro" id="IPR002562">
    <property type="entry name" value="3'-5'_exonuclease_dom"/>
</dbReference>
<accession>A0A5A8DCP9</accession>
<dbReference type="GO" id="GO:0000176">
    <property type="term" value="C:nuclear exosome (RNase complex)"/>
    <property type="evidence" value="ECO:0007669"/>
    <property type="project" value="TreeGrafter"/>
</dbReference>
<dbReference type="SMART" id="SM00474">
    <property type="entry name" value="35EXOc"/>
    <property type="match status" value="1"/>
</dbReference>
<evidence type="ECO:0000259" key="2">
    <source>
        <dbReference type="SMART" id="SM00474"/>
    </source>
</evidence>
<feature type="compositionally biased region" description="Low complexity" evidence="1">
    <location>
        <begin position="526"/>
        <end position="547"/>
    </location>
</feature>
<comment type="caution">
    <text evidence="3">The sequence shown here is derived from an EMBL/GenBank/DDBJ whole genome shotgun (WGS) entry which is preliminary data.</text>
</comment>
<feature type="region of interest" description="Disordered" evidence="1">
    <location>
        <begin position="682"/>
        <end position="717"/>
    </location>
</feature>
<dbReference type="GO" id="GO:0071037">
    <property type="term" value="P:nuclear polyadenylation-dependent snRNA catabolic process"/>
    <property type="evidence" value="ECO:0007669"/>
    <property type="project" value="TreeGrafter"/>
</dbReference>
<dbReference type="SUPFAM" id="SSF53098">
    <property type="entry name" value="Ribonuclease H-like"/>
    <property type="match status" value="1"/>
</dbReference>
<protein>
    <recommendedName>
        <fullName evidence="2">3'-5' exonuclease domain-containing protein</fullName>
    </recommendedName>
</protein>
<dbReference type="EMBL" id="VLTM01000024">
    <property type="protein sequence ID" value="KAA0162978.1"/>
    <property type="molecule type" value="Genomic_DNA"/>
</dbReference>
<dbReference type="GO" id="GO:0005730">
    <property type="term" value="C:nucleolus"/>
    <property type="evidence" value="ECO:0007669"/>
    <property type="project" value="TreeGrafter"/>
</dbReference>
<feature type="domain" description="3'-5' exonuclease" evidence="2">
    <location>
        <begin position="95"/>
        <end position="268"/>
    </location>
</feature>
<reference evidence="3 4" key="1">
    <citation type="submission" date="2019-07" db="EMBL/GenBank/DDBJ databases">
        <title>Genomes of Cafeteria roenbergensis.</title>
        <authorList>
            <person name="Fischer M.G."/>
            <person name="Hackl T."/>
            <person name="Roman M."/>
        </authorList>
    </citation>
    <scope>NUCLEOTIDE SEQUENCE [LARGE SCALE GENOMIC DNA]</scope>
    <source>
        <strain evidence="3 4">Cflag</strain>
    </source>
</reference>
<name>A0A5A8DCP9_CAFRO</name>
<evidence type="ECO:0000256" key="1">
    <source>
        <dbReference type="SAM" id="MobiDB-lite"/>
    </source>
</evidence>
<dbReference type="GO" id="GO:0000175">
    <property type="term" value="F:3'-5'-RNA exonuclease activity"/>
    <property type="evidence" value="ECO:0007669"/>
    <property type="project" value="InterPro"/>
</dbReference>